<dbReference type="Proteomes" id="UP001554427">
    <property type="component" value="Unassembled WGS sequence"/>
</dbReference>
<dbReference type="EMBL" id="JBFDAH010000033">
    <property type="protein sequence ID" value="MEW4367730.1"/>
    <property type="molecule type" value="Genomic_DNA"/>
</dbReference>
<dbReference type="RefSeq" id="WP_367024290.1">
    <property type="nucleotide sequence ID" value="NZ_JBFDAH010000033.1"/>
</dbReference>
<dbReference type="InterPro" id="IPR021484">
    <property type="entry name" value="DUF3137"/>
</dbReference>
<reference evidence="1 2" key="1">
    <citation type="submission" date="2024-06" db="EMBL/GenBank/DDBJ databases">
        <title>Aliikangiella maris sp. nov., sp. nov., a phycosphere bacterium isolated from seawater and ecosystem role in Phaeocystis globosa blooms.</title>
        <authorList>
            <person name="Li F."/>
        </authorList>
    </citation>
    <scope>NUCLEOTIDE SEQUENCE [LARGE SCALE GENOMIC DNA]</scope>
    <source>
        <strain evidence="1 2">GXAS 306</strain>
    </source>
</reference>
<gene>
    <name evidence="1" type="ORF">ABVT42_19820</name>
</gene>
<protein>
    <submittedName>
        <fullName evidence="1">DUF3137 domain-containing protein</fullName>
    </submittedName>
</protein>
<keyword evidence="2" id="KW-1185">Reference proteome</keyword>
<organism evidence="1 2">
    <name type="scientific">Aliikangiella maris</name>
    <dbReference type="NCBI Taxonomy" id="3162458"/>
    <lineage>
        <taxon>Bacteria</taxon>
        <taxon>Pseudomonadati</taxon>
        <taxon>Pseudomonadota</taxon>
        <taxon>Gammaproteobacteria</taxon>
        <taxon>Oceanospirillales</taxon>
        <taxon>Pleioneaceae</taxon>
        <taxon>Aliikangiella</taxon>
    </lineage>
</organism>
<accession>A0ABV3MU79</accession>
<name>A0ABV3MU79_9GAMM</name>
<sequence length="240" mass="27517">MLNIRRLGFFSGATTYQRYGFISLEPLITSKIIPQHDEKYTQQEDIFLTQLGDINVSIVECSLAKLRYVNNKQQVSKVFSGLIVELVSPTRINQQVILHARWSKLMNWLQQTPMPLNQKVDISVPGCEEKYAIYATNQTLAKQVFSQEVLQQLAEFDNQLDVAQPEISLFHNRLLILLHRPENFLGAPSLSQNTNKNQVLNSFLQQVEMMNQLIKIGEQILKNVQSEKSIMHDCGNLNSK</sequence>
<comment type="caution">
    <text evidence="1">The sequence shown here is derived from an EMBL/GenBank/DDBJ whole genome shotgun (WGS) entry which is preliminary data.</text>
</comment>
<dbReference type="Pfam" id="PF11335">
    <property type="entry name" value="DUF3137"/>
    <property type="match status" value="1"/>
</dbReference>
<evidence type="ECO:0000313" key="2">
    <source>
        <dbReference type="Proteomes" id="UP001554427"/>
    </source>
</evidence>
<proteinExistence type="predicted"/>
<evidence type="ECO:0000313" key="1">
    <source>
        <dbReference type="EMBL" id="MEW4367730.1"/>
    </source>
</evidence>